<dbReference type="GO" id="GO:0043138">
    <property type="term" value="F:3'-5' DNA helicase activity"/>
    <property type="evidence" value="ECO:0007669"/>
    <property type="project" value="UniProtKB-EC"/>
</dbReference>
<dbReference type="PANTHER" id="PTHR13710:SF105">
    <property type="entry name" value="ATP-DEPENDENT DNA HELICASE Q1"/>
    <property type="match status" value="1"/>
</dbReference>
<dbReference type="Gene3D" id="3.40.50.300">
    <property type="entry name" value="P-loop containing nucleotide triphosphate hydrolases"/>
    <property type="match status" value="2"/>
</dbReference>
<evidence type="ECO:0000256" key="2">
    <source>
        <dbReference type="ARBA" id="ARBA00023125"/>
    </source>
</evidence>
<reference evidence="7 8" key="1">
    <citation type="journal article" date="2020" name="ISME J.">
        <title>Uncovering the hidden diversity of litter-decomposition mechanisms in mushroom-forming fungi.</title>
        <authorList>
            <person name="Floudas D."/>
            <person name="Bentzer J."/>
            <person name="Ahren D."/>
            <person name="Johansson T."/>
            <person name="Persson P."/>
            <person name="Tunlid A."/>
        </authorList>
    </citation>
    <scope>NUCLEOTIDE SEQUENCE [LARGE SCALE GENOMIC DNA]</scope>
    <source>
        <strain evidence="7 8">CBS 175.51</strain>
    </source>
</reference>
<name>A0A8H5FDB3_9AGAR</name>
<feature type="region of interest" description="Disordered" evidence="6">
    <location>
        <begin position="33"/>
        <end position="54"/>
    </location>
</feature>
<gene>
    <name evidence="7" type="ORF">D9611_008143</name>
</gene>
<comment type="similarity">
    <text evidence="1">Belongs to the helicase family. RecQ subfamily.</text>
</comment>
<protein>
    <recommendedName>
        <fullName evidence="5">DNA 3'-5' helicase</fullName>
        <ecNumber evidence="5">5.6.2.4</ecNumber>
    </recommendedName>
</protein>
<dbReference type="GO" id="GO:0005694">
    <property type="term" value="C:chromosome"/>
    <property type="evidence" value="ECO:0007669"/>
    <property type="project" value="TreeGrafter"/>
</dbReference>
<evidence type="ECO:0000256" key="5">
    <source>
        <dbReference type="ARBA" id="ARBA00034808"/>
    </source>
</evidence>
<comment type="catalytic activity">
    <reaction evidence="4">
        <text>Couples ATP hydrolysis with the unwinding of duplex DNA by translocating in the 3'-5' direction.</text>
        <dbReference type="EC" id="5.6.2.4"/>
    </reaction>
</comment>
<organism evidence="7 8">
    <name type="scientific">Ephemerocybe angulata</name>
    <dbReference type="NCBI Taxonomy" id="980116"/>
    <lineage>
        <taxon>Eukaryota</taxon>
        <taxon>Fungi</taxon>
        <taxon>Dikarya</taxon>
        <taxon>Basidiomycota</taxon>
        <taxon>Agaricomycotina</taxon>
        <taxon>Agaricomycetes</taxon>
        <taxon>Agaricomycetidae</taxon>
        <taxon>Agaricales</taxon>
        <taxon>Agaricineae</taxon>
        <taxon>Psathyrellaceae</taxon>
        <taxon>Ephemerocybe</taxon>
    </lineage>
</organism>
<keyword evidence="8" id="KW-1185">Reference proteome</keyword>
<evidence type="ECO:0000313" key="7">
    <source>
        <dbReference type="EMBL" id="KAF5332293.1"/>
    </source>
</evidence>
<keyword evidence="2" id="KW-0238">DNA-binding</keyword>
<dbReference type="EC" id="5.6.2.4" evidence="5"/>
<dbReference type="GO" id="GO:0009378">
    <property type="term" value="F:four-way junction helicase activity"/>
    <property type="evidence" value="ECO:0007669"/>
    <property type="project" value="TreeGrafter"/>
</dbReference>
<accession>A0A8H5FDB3</accession>
<dbReference type="Proteomes" id="UP000541558">
    <property type="component" value="Unassembled WGS sequence"/>
</dbReference>
<comment type="caution">
    <text evidence="7">The sequence shown here is derived from an EMBL/GenBank/DDBJ whole genome shotgun (WGS) entry which is preliminary data.</text>
</comment>
<keyword evidence="3" id="KW-0413">Isomerase</keyword>
<evidence type="ECO:0000313" key="8">
    <source>
        <dbReference type="Proteomes" id="UP000541558"/>
    </source>
</evidence>
<dbReference type="AlphaFoldDB" id="A0A8H5FDB3"/>
<evidence type="ECO:0000256" key="6">
    <source>
        <dbReference type="SAM" id="MobiDB-lite"/>
    </source>
</evidence>
<dbReference type="GO" id="GO:0000724">
    <property type="term" value="P:double-strand break repair via homologous recombination"/>
    <property type="evidence" value="ECO:0007669"/>
    <property type="project" value="TreeGrafter"/>
</dbReference>
<dbReference type="PANTHER" id="PTHR13710">
    <property type="entry name" value="DNA HELICASE RECQ FAMILY MEMBER"/>
    <property type="match status" value="1"/>
</dbReference>
<dbReference type="EMBL" id="JAACJK010000111">
    <property type="protein sequence ID" value="KAF5332293.1"/>
    <property type="molecule type" value="Genomic_DNA"/>
</dbReference>
<evidence type="ECO:0000256" key="1">
    <source>
        <dbReference type="ARBA" id="ARBA00005446"/>
    </source>
</evidence>
<evidence type="ECO:0000256" key="3">
    <source>
        <dbReference type="ARBA" id="ARBA00023235"/>
    </source>
</evidence>
<evidence type="ECO:0000256" key="4">
    <source>
        <dbReference type="ARBA" id="ARBA00034617"/>
    </source>
</evidence>
<dbReference type="InterPro" id="IPR027417">
    <property type="entry name" value="P-loop_NTPase"/>
</dbReference>
<dbReference type="GO" id="GO:0005737">
    <property type="term" value="C:cytoplasm"/>
    <property type="evidence" value="ECO:0007669"/>
    <property type="project" value="TreeGrafter"/>
</dbReference>
<sequence>MSGSFSAADYADDDEIEEILRFTERVAQFATQFASPESNKTTRNDETGVPSPPGKRINYHADAFDWDRALLANIKATFNIPDFRLCQRGVCNANLDGRDIICTMPTGGRTSLTYQLPALLNPGVTVVVCPFIDRIEDRVMSMSSCNVESVMLLGTTEDEEKNRIYERLLSRGDAAGDSEIKLCYVTPLTIAKDNEFLTIFPNFRSDYGKLRVLKNSLPEVPIMALSAMCLPKVLKDIINVLQLPPIVPGEDANTKGTVYFTVDGDQPWEVRLPWKAKRRISTRGVRAIRSRTSIWRWAPPNTMKTERFLAEPRAPPQLESSCEEDDIDEAVSEQYNPYRFLWKFDIAYTKNTCEHIPNPTLLSLKLRAPPDNVSILLTLSGSIRRGRKSTKDVYLSIAFCVQAHEVPQFVSDVEEFRSTFASLTRTIAFGEVHHVGLHLPRAKEDLDLLLSALPSIPLQQLKLSANFRDTDVDDYLRDVVFIISRLPQITALTLKLEVGRRSRIPLLPPNLLPL</sequence>
<dbReference type="SUPFAM" id="SSF52540">
    <property type="entry name" value="P-loop containing nucleoside triphosphate hydrolases"/>
    <property type="match status" value="1"/>
</dbReference>
<dbReference type="GO" id="GO:0003677">
    <property type="term" value="F:DNA binding"/>
    <property type="evidence" value="ECO:0007669"/>
    <property type="project" value="UniProtKB-KW"/>
</dbReference>
<proteinExistence type="inferred from homology"/>
<dbReference type="OrthoDB" id="10261556at2759"/>